<organism evidence="3 4">
    <name type="scientific">Klebsiella pneumoniae subsp. pneumoniae</name>
    <dbReference type="NCBI Taxonomy" id="72407"/>
    <lineage>
        <taxon>Bacteria</taxon>
        <taxon>Pseudomonadati</taxon>
        <taxon>Pseudomonadota</taxon>
        <taxon>Gammaproteobacteria</taxon>
        <taxon>Enterobacterales</taxon>
        <taxon>Enterobacteriaceae</taxon>
        <taxon>Klebsiella/Raoultella group</taxon>
        <taxon>Klebsiella</taxon>
        <taxon>Klebsiella pneumoniae complex</taxon>
    </lineage>
</organism>
<evidence type="ECO:0000313" key="3">
    <source>
        <dbReference type="EMBL" id="STV04184.1"/>
    </source>
</evidence>
<evidence type="ECO:0008006" key="5">
    <source>
        <dbReference type="Google" id="ProtNLM"/>
    </source>
</evidence>
<sequence length="286" mass="32458">MLVTVFCEKIANVKVGEIISPCVNMTGDRVSVLKNGFSMDEELLLIAKKVIFDSARMTLANGNKIIKISESETNLLLAFHRGIYKKEDIIDFVWKNRAGCVSESSYYKLINQMRNNFSLVGLKADDIVTRPRIGVSLSLPLEPFKKQRSEAGEQASDTARGKDSRQTHLAEGKKFTAKIRLLVLTMLLMLLTAIAMLFQHAPVQNKHKSTFRMLGDKDGYIFFKMASDKVTFKEVVSAYNTLTLPLCRQNGHYLYYLREPNMNLFLQCLNPVETAVPKCITIKERY</sequence>
<dbReference type="GO" id="GO:0003677">
    <property type="term" value="F:DNA binding"/>
    <property type="evidence" value="ECO:0007669"/>
    <property type="project" value="InterPro"/>
</dbReference>
<dbReference type="GO" id="GO:0006355">
    <property type="term" value="P:regulation of DNA-templated transcription"/>
    <property type="evidence" value="ECO:0007669"/>
    <property type="project" value="InterPro"/>
</dbReference>
<dbReference type="Proteomes" id="UP000254020">
    <property type="component" value="Unassembled WGS sequence"/>
</dbReference>
<evidence type="ECO:0000313" key="4">
    <source>
        <dbReference type="Proteomes" id="UP000254020"/>
    </source>
</evidence>
<evidence type="ECO:0000256" key="2">
    <source>
        <dbReference type="SAM" id="Phobius"/>
    </source>
</evidence>
<dbReference type="AlphaFoldDB" id="A0A2D1HPT7"/>
<reference evidence="3 4" key="1">
    <citation type="submission" date="2018-06" db="EMBL/GenBank/DDBJ databases">
        <authorList>
            <consortium name="Pathogen Informatics"/>
            <person name="Doyle S."/>
        </authorList>
    </citation>
    <scope>NUCLEOTIDE SEQUENCE [LARGE SCALE GENOMIC DNA]</scope>
    <source>
        <strain evidence="3 4">NCTC9504</strain>
    </source>
</reference>
<keyword evidence="2" id="KW-1133">Transmembrane helix</keyword>
<dbReference type="InterPro" id="IPR016032">
    <property type="entry name" value="Sig_transdc_resp-reg_C-effctor"/>
</dbReference>
<evidence type="ECO:0000256" key="1">
    <source>
        <dbReference type="SAM" id="MobiDB-lite"/>
    </source>
</evidence>
<keyword evidence="2" id="KW-0812">Transmembrane</keyword>
<proteinExistence type="predicted"/>
<accession>A0A2D1HPT7</accession>
<dbReference type="SUPFAM" id="SSF46894">
    <property type="entry name" value="C-terminal effector domain of the bipartite response regulators"/>
    <property type="match status" value="1"/>
</dbReference>
<feature type="transmembrane region" description="Helical" evidence="2">
    <location>
        <begin position="179"/>
        <end position="198"/>
    </location>
</feature>
<dbReference type="EMBL" id="UGMA01000005">
    <property type="protein sequence ID" value="STV04184.1"/>
    <property type="molecule type" value="Genomic_DNA"/>
</dbReference>
<gene>
    <name evidence="3" type="ORF">NCTC9504_05238</name>
</gene>
<name>A0A2D1HPT7_KLEPN</name>
<feature type="region of interest" description="Disordered" evidence="1">
    <location>
        <begin position="147"/>
        <end position="167"/>
    </location>
</feature>
<protein>
    <recommendedName>
        <fullName evidence="5">Transcriptional regulator</fullName>
    </recommendedName>
</protein>
<keyword evidence="2" id="KW-0472">Membrane</keyword>